<reference evidence="1 2" key="1">
    <citation type="journal article" date="2022" name="ISME Commun">
        <title>Vulcanimicrobium alpinus gen. nov. sp. nov., the first cultivated representative of the candidate phylum 'Eremiobacterota', is a metabolically versatile aerobic anoxygenic phototroph.</title>
        <authorList>
            <person name="Yabe S."/>
            <person name="Muto K."/>
            <person name="Abe K."/>
            <person name="Yokota A."/>
            <person name="Staudigel H."/>
            <person name="Tebo B.M."/>
        </authorList>
    </citation>
    <scope>NUCLEOTIDE SEQUENCE [LARGE SCALE GENOMIC DNA]</scope>
    <source>
        <strain evidence="1 2">WC8-2</strain>
    </source>
</reference>
<dbReference type="RefSeq" id="WP_317994267.1">
    <property type="nucleotide sequence ID" value="NZ_AP025523.1"/>
</dbReference>
<organism evidence="1 2">
    <name type="scientific">Vulcanimicrobium alpinum</name>
    <dbReference type="NCBI Taxonomy" id="3016050"/>
    <lineage>
        <taxon>Bacteria</taxon>
        <taxon>Bacillati</taxon>
        <taxon>Vulcanimicrobiota</taxon>
        <taxon>Vulcanimicrobiia</taxon>
        <taxon>Vulcanimicrobiales</taxon>
        <taxon>Vulcanimicrobiaceae</taxon>
        <taxon>Vulcanimicrobium</taxon>
    </lineage>
</organism>
<protein>
    <recommendedName>
        <fullName evidence="3">MoaD/ThiS family protein</fullName>
    </recommendedName>
</protein>
<dbReference type="Proteomes" id="UP001317532">
    <property type="component" value="Chromosome"/>
</dbReference>
<dbReference type="InterPro" id="IPR012675">
    <property type="entry name" value="Beta-grasp_dom_sf"/>
</dbReference>
<sequence>MRVELFGMARALAGTATVEIRADGALTYAEFVRALADAIPSMVPGVIAPSRDALVEPNLVLLDGRRAPREGERFGDGDRPCVLFLASGG</sequence>
<gene>
    <name evidence="1" type="ORF">WPS_18910</name>
</gene>
<evidence type="ECO:0000313" key="2">
    <source>
        <dbReference type="Proteomes" id="UP001317532"/>
    </source>
</evidence>
<dbReference type="Gene3D" id="3.10.20.30">
    <property type="match status" value="1"/>
</dbReference>
<evidence type="ECO:0000313" key="1">
    <source>
        <dbReference type="EMBL" id="BDE06615.1"/>
    </source>
</evidence>
<dbReference type="KEGG" id="vab:WPS_18910"/>
<proteinExistence type="predicted"/>
<evidence type="ECO:0008006" key="3">
    <source>
        <dbReference type="Google" id="ProtNLM"/>
    </source>
</evidence>
<dbReference type="InterPro" id="IPR016155">
    <property type="entry name" value="Mopterin_synth/thiamin_S_b"/>
</dbReference>
<keyword evidence="2" id="KW-1185">Reference proteome</keyword>
<accession>A0AAN2C9J9</accession>
<dbReference type="EMBL" id="AP025523">
    <property type="protein sequence ID" value="BDE06615.1"/>
    <property type="molecule type" value="Genomic_DNA"/>
</dbReference>
<dbReference type="AlphaFoldDB" id="A0AAN2C9J9"/>
<dbReference type="SUPFAM" id="SSF54285">
    <property type="entry name" value="MoaD/ThiS"/>
    <property type="match status" value="1"/>
</dbReference>
<name>A0AAN2C9J9_UNVUL</name>